<sequence length="162" mass="18057">MMLQWERLLTSSTPDALLRSLKQNLRFVSLNIRDTNAKHQADTRGAIAVHEAIVSEGMVNASGDLSNTILTHMIDLGTPLKLVSSVIAADKRMQSVRCEVWDTSDLKAQCVAIATHTKIQMPWRKTESARCQSRERDGAVDERQDWVDRACDVESPAVLAKL</sequence>
<name>A0A167QV82_CALVF</name>
<dbReference type="Proteomes" id="UP000076738">
    <property type="component" value="Unassembled WGS sequence"/>
</dbReference>
<keyword evidence="2" id="KW-1185">Reference proteome</keyword>
<dbReference type="EMBL" id="KV417270">
    <property type="protein sequence ID" value="KZP00273.1"/>
    <property type="molecule type" value="Genomic_DNA"/>
</dbReference>
<organism evidence="1 2">
    <name type="scientific">Calocera viscosa (strain TUFC12733)</name>
    <dbReference type="NCBI Taxonomy" id="1330018"/>
    <lineage>
        <taxon>Eukaryota</taxon>
        <taxon>Fungi</taxon>
        <taxon>Dikarya</taxon>
        <taxon>Basidiomycota</taxon>
        <taxon>Agaricomycotina</taxon>
        <taxon>Dacrymycetes</taxon>
        <taxon>Dacrymycetales</taxon>
        <taxon>Dacrymycetaceae</taxon>
        <taxon>Calocera</taxon>
    </lineage>
</organism>
<evidence type="ECO:0000313" key="2">
    <source>
        <dbReference type="Proteomes" id="UP000076738"/>
    </source>
</evidence>
<gene>
    <name evidence="1" type="ORF">CALVIDRAFT_595649</name>
</gene>
<protein>
    <submittedName>
        <fullName evidence="1">Uncharacterized protein</fullName>
    </submittedName>
</protein>
<dbReference type="Gene3D" id="3.10.129.10">
    <property type="entry name" value="Hotdog Thioesterase"/>
    <property type="match status" value="1"/>
</dbReference>
<dbReference type="AlphaFoldDB" id="A0A167QV82"/>
<evidence type="ECO:0000313" key="1">
    <source>
        <dbReference type="EMBL" id="KZP00273.1"/>
    </source>
</evidence>
<proteinExistence type="predicted"/>
<accession>A0A167QV82</accession>
<reference evidence="1 2" key="1">
    <citation type="journal article" date="2016" name="Mol. Biol. Evol.">
        <title>Comparative Genomics of Early-Diverging Mushroom-Forming Fungi Provides Insights into the Origins of Lignocellulose Decay Capabilities.</title>
        <authorList>
            <person name="Nagy L.G."/>
            <person name="Riley R."/>
            <person name="Tritt A."/>
            <person name="Adam C."/>
            <person name="Daum C."/>
            <person name="Floudas D."/>
            <person name="Sun H."/>
            <person name="Yadav J.S."/>
            <person name="Pangilinan J."/>
            <person name="Larsson K.H."/>
            <person name="Matsuura K."/>
            <person name="Barry K."/>
            <person name="Labutti K."/>
            <person name="Kuo R."/>
            <person name="Ohm R.A."/>
            <person name="Bhattacharya S.S."/>
            <person name="Shirouzu T."/>
            <person name="Yoshinaga Y."/>
            <person name="Martin F.M."/>
            <person name="Grigoriev I.V."/>
            <person name="Hibbett D.S."/>
        </authorList>
    </citation>
    <scope>NUCLEOTIDE SEQUENCE [LARGE SCALE GENOMIC DNA]</scope>
    <source>
        <strain evidence="1 2">TUFC12733</strain>
    </source>
</reference>